<organism evidence="2 3">
    <name type="scientific">Actinidia rufa</name>
    <dbReference type="NCBI Taxonomy" id="165716"/>
    <lineage>
        <taxon>Eukaryota</taxon>
        <taxon>Viridiplantae</taxon>
        <taxon>Streptophyta</taxon>
        <taxon>Embryophyta</taxon>
        <taxon>Tracheophyta</taxon>
        <taxon>Spermatophyta</taxon>
        <taxon>Magnoliopsida</taxon>
        <taxon>eudicotyledons</taxon>
        <taxon>Gunneridae</taxon>
        <taxon>Pentapetalae</taxon>
        <taxon>asterids</taxon>
        <taxon>Ericales</taxon>
        <taxon>Actinidiaceae</taxon>
        <taxon>Actinidia</taxon>
    </lineage>
</organism>
<dbReference type="AlphaFoldDB" id="A0A7J0E3Y4"/>
<keyword evidence="3" id="KW-1185">Reference proteome</keyword>
<evidence type="ECO:0000256" key="1">
    <source>
        <dbReference type="SAM" id="MobiDB-lite"/>
    </source>
</evidence>
<dbReference type="EMBL" id="BJWL01000001">
    <property type="protein sequence ID" value="GFY80866.1"/>
    <property type="molecule type" value="Genomic_DNA"/>
</dbReference>
<protein>
    <submittedName>
        <fullName evidence="2">Uncharacterized protein</fullName>
    </submittedName>
</protein>
<feature type="compositionally biased region" description="Basic residues" evidence="1">
    <location>
        <begin position="1"/>
        <end position="10"/>
    </location>
</feature>
<gene>
    <name evidence="2" type="ORF">Acr_01g0006750</name>
</gene>
<accession>A0A7J0E3Y4</accession>
<evidence type="ECO:0000313" key="2">
    <source>
        <dbReference type="EMBL" id="GFY80866.1"/>
    </source>
</evidence>
<proteinExistence type="predicted"/>
<dbReference type="Proteomes" id="UP000585474">
    <property type="component" value="Unassembled WGS sequence"/>
</dbReference>
<name>A0A7J0E3Y4_9ERIC</name>
<reference evidence="2 3" key="1">
    <citation type="submission" date="2019-07" db="EMBL/GenBank/DDBJ databases">
        <title>De Novo Assembly of kiwifruit Actinidia rufa.</title>
        <authorList>
            <person name="Sugita-Konishi S."/>
            <person name="Sato K."/>
            <person name="Mori E."/>
            <person name="Abe Y."/>
            <person name="Kisaki G."/>
            <person name="Hamano K."/>
            <person name="Suezawa K."/>
            <person name="Otani M."/>
            <person name="Fukuda T."/>
            <person name="Manabe T."/>
            <person name="Gomi K."/>
            <person name="Tabuchi M."/>
            <person name="Akimitsu K."/>
            <person name="Kataoka I."/>
        </authorList>
    </citation>
    <scope>NUCLEOTIDE SEQUENCE [LARGE SCALE GENOMIC DNA]</scope>
    <source>
        <strain evidence="3">cv. Fuchu</strain>
    </source>
</reference>
<comment type="caution">
    <text evidence="2">The sequence shown here is derived from an EMBL/GenBank/DDBJ whole genome shotgun (WGS) entry which is preliminary data.</text>
</comment>
<evidence type="ECO:0000313" key="3">
    <source>
        <dbReference type="Proteomes" id="UP000585474"/>
    </source>
</evidence>
<feature type="region of interest" description="Disordered" evidence="1">
    <location>
        <begin position="1"/>
        <end position="52"/>
    </location>
</feature>
<sequence>MPPRNARGHVKSLTGVRGALGARGTRRNHDVEDDGNDQESVMGGGASAPRGNIRGTLPTILGGAEFMQGVFTAIEQVIRNTVQTMQVMVRTTESRATTAMKAFLQLRRFILMIFKHVLEIPFRRRLVHFCGCGGCPCGEHIGAGC</sequence>